<dbReference type="FunFam" id="3.40.50.20:FF:000010">
    <property type="entry name" value="Propionyl-CoA carboxylase subunit alpha"/>
    <property type="match status" value="1"/>
</dbReference>
<dbReference type="SUPFAM" id="SSF51246">
    <property type="entry name" value="Rudiment single hybrid motif"/>
    <property type="match status" value="1"/>
</dbReference>
<dbReference type="AlphaFoldDB" id="A0A1I7HBE7"/>
<evidence type="ECO:0000256" key="9">
    <source>
        <dbReference type="ARBA" id="ARBA00022840"/>
    </source>
</evidence>
<dbReference type="PANTHER" id="PTHR18866">
    <property type="entry name" value="CARBOXYLASE:PYRUVATE/ACETYL-COA/PROPIONYL-COA CARBOXYLASE"/>
    <property type="match status" value="1"/>
</dbReference>
<evidence type="ECO:0000259" key="14">
    <source>
        <dbReference type="PROSITE" id="PS50975"/>
    </source>
</evidence>
<dbReference type="PROSITE" id="PS50979">
    <property type="entry name" value="BC"/>
    <property type="match status" value="1"/>
</dbReference>
<evidence type="ECO:0000256" key="13">
    <source>
        <dbReference type="PROSITE-ProRule" id="PRU00409"/>
    </source>
</evidence>
<evidence type="ECO:0000256" key="4">
    <source>
        <dbReference type="ARBA" id="ARBA00013263"/>
    </source>
</evidence>
<keyword evidence="5" id="KW-0444">Lipid biosynthesis</keyword>
<dbReference type="NCBIfam" id="NF006367">
    <property type="entry name" value="PRK08591.1"/>
    <property type="match status" value="1"/>
</dbReference>
<dbReference type="RefSeq" id="WP_074950261.1">
    <property type="nucleotide sequence ID" value="NZ_FPBV01000004.1"/>
</dbReference>
<evidence type="ECO:0000256" key="7">
    <source>
        <dbReference type="ARBA" id="ARBA00022741"/>
    </source>
</evidence>
<dbReference type="GO" id="GO:0046872">
    <property type="term" value="F:metal ion binding"/>
    <property type="evidence" value="ECO:0007669"/>
    <property type="project" value="InterPro"/>
</dbReference>
<accession>A0A1I7HBE7</accession>
<dbReference type="PROSITE" id="PS00867">
    <property type="entry name" value="CPSASE_2"/>
    <property type="match status" value="1"/>
</dbReference>
<dbReference type="STRING" id="392015.SAMN05421543_10496"/>
<evidence type="ECO:0000256" key="1">
    <source>
        <dbReference type="ARBA" id="ARBA00003761"/>
    </source>
</evidence>
<dbReference type="GO" id="GO:0004075">
    <property type="term" value="F:biotin carboxylase activity"/>
    <property type="evidence" value="ECO:0007669"/>
    <property type="project" value="UniProtKB-EC"/>
</dbReference>
<evidence type="ECO:0000256" key="8">
    <source>
        <dbReference type="ARBA" id="ARBA00022832"/>
    </source>
</evidence>
<reference evidence="17" key="1">
    <citation type="submission" date="2016-10" db="EMBL/GenBank/DDBJ databases">
        <authorList>
            <person name="Varghese N."/>
        </authorList>
    </citation>
    <scope>NUCLEOTIDE SEQUENCE [LARGE SCALE GENOMIC DNA]</scope>
    <source>
        <strain evidence="17">DSM 17980</strain>
    </source>
</reference>
<evidence type="ECO:0000256" key="6">
    <source>
        <dbReference type="ARBA" id="ARBA00022598"/>
    </source>
</evidence>
<feature type="domain" description="ATP-grasp" evidence="14">
    <location>
        <begin position="120"/>
        <end position="317"/>
    </location>
</feature>
<evidence type="ECO:0000313" key="17">
    <source>
        <dbReference type="Proteomes" id="UP000183508"/>
    </source>
</evidence>
<gene>
    <name evidence="16" type="ORF">SAMN05421543_10496</name>
</gene>
<dbReference type="Pfam" id="PF00289">
    <property type="entry name" value="Biotin_carb_N"/>
    <property type="match status" value="1"/>
</dbReference>
<dbReference type="PROSITE" id="PS50975">
    <property type="entry name" value="ATP_GRASP"/>
    <property type="match status" value="1"/>
</dbReference>
<comment type="subunit">
    <text evidence="3">Acetyl-CoA carboxylase is a heterohexamer of biotin carboxyl carrier protein, biotin carboxylase and the two subunits of carboxyl transferase in a 2:2 complex.</text>
</comment>
<dbReference type="InterPro" id="IPR050856">
    <property type="entry name" value="Biotin_carboxylase_complex"/>
</dbReference>
<dbReference type="InterPro" id="IPR005479">
    <property type="entry name" value="CPAse_ATP-bd"/>
</dbReference>
<evidence type="ECO:0000256" key="3">
    <source>
        <dbReference type="ARBA" id="ARBA00011750"/>
    </source>
</evidence>
<keyword evidence="9 13" id="KW-0067">ATP-binding</keyword>
<evidence type="ECO:0000256" key="5">
    <source>
        <dbReference type="ARBA" id="ARBA00022516"/>
    </source>
</evidence>
<keyword evidence="17" id="KW-1185">Reference proteome</keyword>
<comment type="pathway">
    <text evidence="2">Lipid metabolism; malonyl-CoA biosynthesis; malonyl-CoA from acetyl-CoA: step 1/1.</text>
</comment>
<comment type="function">
    <text evidence="1">This protein is a component of the acetyl coenzyme A carboxylase complex; first, biotin carboxylase catalyzes the carboxylation of the carrier protein and then the transcarboxylase transfers the carboxyl group to form malonyl-CoA.</text>
</comment>
<dbReference type="FunFam" id="3.30.470.20:FF:000028">
    <property type="entry name" value="Methylcrotonoyl-CoA carboxylase subunit alpha, mitochondrial"/>
    <property type="match status" value="1"/>
</dbReference>
<dbReference type="InterPro" id="IPR011054">
    <property type="entry name" value="Rudment_hybrid_motif"/>
</dbReference>
<dbReference type="SMART" id="SM00878">
    <property type="entry name" value="Biotin_carb_C"/>
    <property type="match status" value="1"/>
</dbReference>
<keyword evidence="10" id="KW-0275">Fatty acid biosynthesis</keyword>
<comment type="catalytic activity">
    <reaction evidence="12">
        <text>N(6)-biotinyl-L-lysyl-[protein] + hydrogencarbonate + ATP = N(6)-carboxybiotinyl-L-lysyl-[protein] + ADP + phosphate + H(+)</text>
        <dbReference type="Rhea" id="RHEA:13501"/>
        <dbReference type="Rhea" id="RHEA-COMP:10505"/>
        <dbReference type="Rhea" id="RHEA-COMP:10506"/>
        <dbReference type="ChEBI" id="CHEBI:15378"/>
        <dbReference type="ChEBI" id="CHEBI:17544"/>
        <dbReference type="ChEBI" id="CHEBI:30616"/>
        <dbReference type="ChEBI" id="CHEBI:43474"/>
        <dbReference type="ChEBI" id="CHEBI:83144"/>
        <dbReference type="ChEBI" id="CHEBI:83145"/>
        <dbReference type="ChEBI" id="CHEBI:456216"/>
        <dbReference type="EC" id="6.3.4.14"/>
    </reaction>
</comment>
<dbReference type="SUPFAM" id="SSF56059">
    <property type="entry name" value="Glutathione synthetase ATP-binding domain-like"/>
    <property type="match status" value="1"/>
</dbReference>
<dbReference type="InterPro" id="IPR005482">
    <property type="entry name" value="Biotin_COase_C"/>
</dbReference>
<keyword evidence="6" id="KW-0436">Ligase</keyword>
<dbReference type="OrthoDB" id="9807469at2"/>
<evidence type="ECO:0000256" key="2">
    <source>
        <dbReference type="ARBA" id="ARBA00004956"/>
    </source>
</evidence>
<evidence type="ECO:0000256" key="11">
    <source>
        <dbReference type="ARBA" id="ARBA00023267"/>
    </source>
</evidence>
<dbReference type="EMBL" id="FPBV01000004">
    <property type="protein sequence ID" value="SFU58038.1"/>
    <property type="molecule type" value="Genomic_DNA"/>
</dbReference>
<dbReference type="EC" id="6.3.4.14" evidence="4"/>
<keyword evidence="10" id="KW-0443">Lipid metabolism</keyword>
<dbReference type="InterPro" id="IPR016185">
    <property type="entry name" value="PreATP-grasp_dom_sf"/>
</dbReference>
<keyword evidence="11" id="KW-0092">Biotin</keyword>
<dbReference type="Proteomes" id="UP000183508">
    <property type="component" value="Unassembled WGS sequence"/>
</dbReference>
<sequence length="456" mass="49863">MVQKLLIANRGEIARRILRTCRRLGVATVAVYSDADADAPHVQEADEAVRIGPPPVVWSYLRTEAILDAARRTGADAVHPGYGFLSENPAFAKACRDAGLVFIGPGPEAMAAMGSKVEARRRLMALGVPVVPGTQAALGSLEEAWEEAERLGYPVMVKASAGGGGIGMQAVDGPEALQRAFSANAQHAQAYFGDGTLFLEKCIWPARHIEIQVLFDEHGHGVYLWERECSIQRRHQKVMEEAPSPFVDDALRRRMGEAAMSAASAIGYVNAGTVEFLVDAARRFYFLEMNTRLQVEHPVTEMITGLDLVEWQLRVASGEPLPFRQEDLRCDGHAIECRVYAEDPERMLPSPGTITRLALPEGDGIRNDVGVVSGSTVTPYYDAMIGKLIVHGRDRAEAVRRLRRALDEYVVEGIQTNLPLLRRIAAAQAFSEGRTTTDFIASLQKEGSTRTDGQEG</sequence>
<protein>
    <recommendedName>
        <fullName evidence="4">biotin carboxylase</fullName>
        <ecNumber evidence="4">6.3.4.14</ecNumber>
    </recommendedName>
</protein>
<proteinExistence type="predicted"/>
<dbReference type="InterPro" id="IPR005481">
    <property type="entry name" value="BC-like_N"/>
</dbReference>
<dbReference type="GO" id="GO:0006633">
    <property type="term" value="P:fatty acid biosynthetic process"/>
    <property type="evidence" value="ECO:0007669"/>
    <property type="project" value="UniProtKB-KW"/>
</dbReference>
<dbReference type="Gene3D" id="3.30.470.20">
    <property type="entry name" value="ATP-grasp fold, B domain"/>
    <property type="match status" value="1"/>
</dbReference>
<dbReference type="SUPFAM" id="SSF52440">
    <property type="entry name" value="PreATP-grasp domain"/>
    <property type="match status" value="1"/>
</dbReference>
<name>A0A1I7HBE7_9BACL</name>
<evidence type="ECO:0000256" key="12">
    <source>
        <dbReference type="ARBA" id="ARBA00048600"/>
    </source>
</evidence>
<evidence type="ECO:0000313" key="16">
    <source>
        <dbReference type="EMBL" id="SFU58038.1"/>
    </source>
</evidence>
<dbReference type="InterPro" id="IPR011764">
    <property type="entry name" value="Biotin_carboxylation_dom"/>
</dbReference>
<organism evidence="16 17">
    <name type="scientific">Alicyclobacillus macrosporangiidus</name>
    <dbReference type="NCBI Taxonomy" id="392015"/>
    <lineage>
        <taxon>Bacteria</taxon>
        <taxon>Bacillati</taxon>
        <taxon>Bacillota</taxon>
        <taxon>Bacilli</taxon>
        <taxon>Bacillales</taxon>
        <taxon>Alicyclobacillaceae</taxon>
        <taxon>Alicyclobacillus</taxon>
    </lineage>
</organism>
<evidence type="ECO:0000256" key="10">
    <source>
        <dbReference type="ARBA" id="ARBA00023160"/>
    </source>
</evidence>
<dbReference type="GO" id="GO:0005524">
    <property type="term" value="F:ATP binding"/>
    <property type="evidence" value="ECO:0007669"/>
    <property type="project" value="UniProtKB-UniRule"/>
</dbReference>
<dbReference type="PROSITE" id="PS00866">
    <property type="entry name" value="CPSASE_1"/>
    <property type="match status" value="1"/>
</dbReference>
<keyword evidence="8" id="KW-0276">Fatty acid metabolism</keyword>
<dbReference type="PANTHER" id="PTHR18866:SF33">
    <property type="entry name" value="METHYLCROTONOYL-COA CARBOXYLASE SUBUNIT ALPHA, MITOCHONDRIAL-RELATED"/>
    <property type="match status" value="1"/>
</dbReference>
<dbReference type="InterPro" id="IPR011761">
    <property type="entry name" value="ATP-grasp"/>
</dbReference>
<evidence type="ECO:0000259" key="15">
    <source>
        <dbReference type="PROSITE" id="PS50979"/>
    </source>
</evidence>
<dbReference type="eggNOG" id="COG0439">
    <property type="taxonomic scope" value="Bacteria"/>
</dbReference>
<dbReference type="Pfam" id="PF02786">
    <property type="entry name" value="CPSase_L_D2"/>
    <property type="match status" value="1"/>
</dbReference>
<dbReference type="Pfam" id="PF02785">
    <property type="entry name" value="Biotin_carb_C"/>
    <property type="match status" value="1"/>
</dbReference>
<feature type="domain" description="Biotin carboxylation" evidence="15">
    <location>
        <begin position="1"/>
        <end position="445"/>
    </location>
</feature>
<keyword evidence="7 13" id="KW-0547">Nucleotide-binding</keyword>